<reference evidence="1" key="1">
    <citation type="journal article" date="2014" name="Front. Microbiol.">
        <title>High frequency of phylogenetically diverse reductive dehalogenase-homologous genes in deep subseafloor sedimentary metagenomes.</title>
        <authorList>
            <person name="Kawai M."/>
            <person name="Futagami T."/>
            <person name="Toyoda A."/>
            <person name="Takaki Y."/>
            <person name="Nishi S."/>
            <person name="Hori S."/>
            <person name="Arai W."/>
            <person name="Tsubouchi T."/>
            <person name="Morono Y."/>
            <person name="Uchiyama I."/>
            <person name="Ito T."/>
            <person name="Fujiyama A."/>
            <person name="Inagaki F."/>
            <person name="Takami H."/>
        </authorList>
    </citation>
    <scope>NUCLEOTIDE SEQUENCE</scope>
    <source>
        <strain evidence="1">Expedition CK06-06</strain>
    </source>
</reference>
<comment type="caution">
    <text evidence="1">The sequence shown here is derived from an EMBL/GenBank/DDBJ whole genome shotgun (WGS) entry which is preliminary data.</text>
</comment>
<gene>
    <name evidence="1" type="ORF">S03H2_44385</name>
</gene>
<name>X1I320_9ZZZZ</name>
<accession>X1I320</accession>
<protein>
    <submittedName>
        <fullName evidence="1">Uncharacterized protein</fullName>
    </submittedName>
</protein>
<sequence length="73" mass="7964">MLNGIVPALAHPTDVGDYDSDGVSDLMVKFDRSDVQDVLEPGNEVEIELSGKLTDGTLFEGTDTIRVIEKEKK</sequence>
<dbReference type="EMBL" id="BARU01027749">
    <property type="protein sequence ID" value="GAH76097.1"/>
    <property type="molecule type" value="Genomic_DNA"/>
</dbReference>
<evidence type="ECO:0000313" key="1">
    <source>
        <dbReference type="EMBL" id="GAH76097.1"/>
    </source>
</evidence>
<dbReference type="AlphaFoldDB" id="X1I320"/>
<organism evidence="1">
    <name type="scientific">marine sediment metagenome</name>
    <dbReference type="NCBI Taxonomy" id="412755"/>
    <lineage>
        <taxon>unclassified sequences</taxon>
        <taxon>metagenomes</taxon>
        <taxon>ecological metagenomes</taxon>
    </lineage>
</organism>
<proteinExistence type="predicted"/>